<evidence type="ECO:0000313" key="2">
    <source>
        <dbReference type="EMBL" id="KAK1627991.1"/>
    </source>
</evidence>
<gene>
    <name evidence="2" type="ORF">QYE76_002306</name>
</gene>
<accession>A0AAD8W0H8</accession>
<organism evidence="2 3">
    <name type="scientific">Lolium multiflorum</name>
    <name type="common">Italian ryegrass</name>
    <name type="synonym">Lolium perenne subsp. multiflorum</name>
    <dbReference type="NCBI Taxonomy" id="4521"/>
    <lineage>
        <taxon>Eukaryota</taxon>
        <taxon>Viridiplantae</taxon>
        <taxon>Streptophyta</taxon>
        <taxon>Embryophyta</taxon>
        <taxon>Tracheophyta</taxon>
        <taxon>Spermatophyta</taxon>
        <taxon>Magnoliopsida</taxon>
        <taxon>Liliopsida</taxon>
        <taxon>Poales</taxon>
        <taxon>Poaceae</taxon>
        <taxon>BOP clade</taxon>
        <taxon>Pooideae</taxon>
        <taxon>Poodae</taxon>
        <taxon>Poeae</taxon>
        <taxon>Poeae Chloroplast Group 2 (Poeae type)</taxon>
        <taxon>Loliodinae</taxon>
        <taxon>Loliinae</taxon>
        <taxon>Lolium</taxon>
    </lineage>
</organism>
<keyword evidence="3" id="KW-1185">Reference proteome</keyword>
<evidence type="ECO:0000313" key="3">
    <source>
        <dbReference type="Proteomes" id="UP001231189"/>
    </source>
</evidence>
<protein>
    <recommendedName>
        <fullName evidence="1">Reverse transcriptase domain-containing protein</fullName>
    </recommendedName>
</protein>
<feature type="domain" description="Reverse transcriptase" evidence="1">
    <location>
        <begin position="272"/>
        <end position="543"/>
    </location>
</feature>
<dbReference type="InterPro" id="IPR000477">
    <property type="entry name" value="RT_dom"/>
</dbReference>
<dbReference type="Pfam" id="PF00078">
    <property type="entry name" value="RVT_1"/>
    <property type="match status" value="1"/>
</dbReference>
<dbReference type="PANTHER" id="PTHR19446">
    <property type="entry name" value="REVERSE TRANSCRIPTASES"/>
    <property type="match status" value="1"/>
</dbReference>
<dbReference type="InterPro" id="IPR036691">
    <property type="entry name" value="Endo/exonu/phosph_ase_sf"/>
</dbReference>
<dbReference type="SUPFAM" id="SSF56219">
    <property type="entry name" value="DNase I-like"/>
    <property type="match status" value="1"/>
</dbReference>
<dbReference type="PROSITE" id="PS50878">
    <property type="entry name" value="RT_POL"/>
    <property type="match status" value="1"/>
</dbReference>
<dbReference type="EMBL" id="JAUUTY010000005">
    <property type="protein sequence ID" value="KAK1627991.1"/>
    <property type="molecule type" value="Genomic_DNA"/>
</dbReference>
<reference evidence="2" key="1">
    <citation type="submission" date="2023-07" db="EMBL/GenBank/DDBJ databases">
        <title>A chromosome-level genome assembly of Lolium multiflorum.</title>
        <authorList>
            <person name="Chen Y."/>
            <person name="Copetti D."/>
            <person name="Kolliker R."/>
            <person name="Studer B."/>
        </authorList>
    </citation>
    <scope>NUCLEOTIDE SEQUENCE</scope>
    <source>
        <strain evidence="2">02402/16</strain>
        <tissue evidence="2">Leaf</tissue>
    </source>
</reference>
<sequence length="606" mass="68349">MIGPNLTIADWNTCGLNDQDRKDTVHTFLADTRCHIACIQETKLDFIDHQTAAYIGGFKLRSFAHRPAIGTRGGILLLWNEDHVDISSIHIGTYLISADVLLDVAQEFRTLSPDERRLRADLKRRVNGLVALERTRKRQASRISYLREGDANTKIFHLRVNARKRKNHILILKHNNGWATTHEDKDKLIFEHFSQTLGRPSPRQLDFNWAALNPTTHPLEDLGLPFSELEIKEAIDDMPAHKALVPDGFSIAFIRSCWDIIKEDLMKVINAFSELSTSNFSIINTINIVLLPKKDGAESITEFRPISLIHVVPKIIAKAMARRLSSKMNDIMSLSQSAFIKTRTIHDNFMYVRNTAHQLHRNKTPALLIKLDIAKAFDTVRWDYILDLMQRLGFPQRWRALMTTLFSTASSRVILNGVPEKDILHGRGLQQGDPLSPLLFDIAIDPLQRILEMATTSGLLHAMPGSLQGPRVSLYADDAAIFLTPTAHDLSALASILQSFGEVTGLAAFDLFNAEAWLSCPDLIRCLGSGRPKVLDYWQAIAKTLTFSPKGLRTAMMLIAWEIWKERNERVFSNKSTLPSVIMHKIREKGKDWILAGAKNLAELVG</sequence>
<proteinExistence type="predicted"/>
<name>A0AAD8W0H8_LOLMU</name>
<comment type="caution">
    <text evidence="2">The sequence shown here is derived from an EMBL/GenBank/DDBJ whole genome shotgun (WGS) entry which is preliminary data.</text>
</comment>
<dbReference type="Proteomes" id="UP001231189">
    <property type="component" value="Unassembled WGS sequence"/>
</dbReference>
<dbReference type="AlphaFoldDB" id="A0AAD8W0H8"/>
<evidence type="ECO:0000259" key="1">
    <source>
        <dbReference type="PROSITE" id="PS50878"/>
    </source>
</evidence>
<dbReference type="CDD" id="cd01650">
    <property type="entry name" value="RT_nLTR_like"/>
    <property type="match status" value="1"/>
</dbReference>
<dbReference type="Gene3D" id="3.60.10.10">
    <property type="entry name" value="Endonuclease/exonuclease/phosphatase"/>
    <property type="match status" value="1"/>
</dbReference>